<reference evidence="10" key="1">
    <citation type="journal article" date="2014" name="Int. J. Syst. Evol. Microbiol.">
        <title>Complete genome sequence of Corynebacterium casei LMG S-19264T (=DSM 44701T), isolated from a smear-ripened cheese.</title>
        <authorList>
            <consortium name="US DOE Joint Genome Institute (JGI-PGF)"/>
            <person name="Walter F."/>
            <person name="Albersmeier A."/>
            <person name="Kalinowski J."/>
            <person name="Ruckert C."/>
        </authorList>
    </citation>
    <scope>NUCLEOTIDE SEQUENCE</scope>
    <source>
        <strain evidence="10">JCM 4346</strain>
    </source>
</reference>
<reference evidence="10" key="2">
    <citation type="submission" date="2020-09" db="EMBL/GenBank/DDBJ databases">
        <authorList>
            <person name="Sun Q."/>
            <person name="Ohkuma M."/>
        </authorList>
    </citation>
    <scope>NUCLEOTIDE SEQUENCE</scope>
    <source>
        <strain evidence="10">JCM 4346</strain>
    </source>
</reference>
<feature type="transmembrane region" description="Helical" evidence="9">
    <location>
        <begin position="282"/>
        <end position="307"/>
    </location>
</feature>
<keyword evidence="2" id="KW-1003">Cell membrane</keyword>
<feature type="transmembrane region" description="Helical" evidence="9">
    <location>
        <begin position="193"/>
        <end position="212"/>
    </location>
</feature>
<dbReference type="RefSeq" id="WP_189943461.1">
    <property type="nucleotide sequence ID" value="NZ_BMSX01000032.1"/>
</dbReference>
<protein>
    <recommendedName>
        <fullName evidence="12">Alpha-1,2-mannosyltransferase</fullName>
    </recommendedName>
</protein>
<feature type="region of interest" description="Disordered" evidence="8">
    <location>
        <begin position="374"/>
        <end position="453"/>
    </location>
</feature>
<evidence type="ECO:0000256" key="3">
    <source>
        <dbReference type="ARBA" id="ARBA00022679"/>
    </source>
</evidence>
<feature type="transmembrane region" description="Helical" evidence="9">
    <location>
        <begin position="163"/>
        <end position="187"/>
    </location>
</feature>
<dbReference type="Proteomes" id="UP000658320">
    <property type="component" value="Unassembled WGS sequence"/>
</dbReference>
<name>A0A918KZC1_9ACTN</name>
<evidence type="ECO:0000256" key="7">
    <source>
        <dbReference type="ARBA" id="ARBA00024033"/>
    </source>
</evidence>
<feature type="compositionally biased region" description="Low complexity" evidence="8">
    <location>
        <begin position="438"/>
        <end position="453"/>
    </location>
</feature>
<keyword evidence="11" id="KW-1185">Reference proteome</keyword>
<feature type="transmembrane region" description="Helical" evidence="9">
    <location>
        <begin position="71"/>
        <end position="102"/>
    </location>
</feature>
<organism evidence="10 11">
    <name type="scientific">Streptomyces aurantiogriseus</name>
    <dbReference type="NCBI Taxonomy" id="66870"/>
    <lineage>
        <taxon>Bacteria</taxon>
        <taxon>Bacillati</taxon>
        <taxon>Actinomycetota</taxon>
        <taxon>Actinomycetes</taxon>
        <taxon>Kitasatosporales</taxon>
        <taxon>Streptomycetaceae</taxon>
        <taxon>Streptomyces</taxon>
    </lineage>
</organism>
<feature type="compositionally biased region" description="Low complexity" evidence="8">
    <location>
        <begin position="377"/>
        <end position="393"/>
    </location>
</feature>
<sequence>MRPPRTDRGRLLLILALATAVTVFTATVPLLRDWFDLRVYYGTVNTWIHDGGRVYDYRVPGTPYGFTYPPFAAVAMLPMALVGLHTAIAAALLLNLTALTVAARVLTGPGWRRYGWYGVALAACALALFEPLRDTFSFGQVNLLLLALVLTDCLLLSTGRGRWAGIGIGLAAAIKLTPALFIGLLLVAGRRRAAAVATGVAVGATAFAALVAPDASRFYWTRALWDTNRVGRLDYVSNQSLQGVLARLGVESRPVWAVLVVLVLCGWAWRSRRAVAAGDWQAAFALTGLTACLVSPITWVHHLVWLLPSFAVLIRAGHPRVAGALYAVLCTSVVWLWFDDASGVDGFLGSNLYTWITLGLLVWLPTGHFPDGRRPAAHSTSATVAPPSTAAPAMRAASDQPGPSSTTAAAATGATTSGPGRGRAGARSASSEPTGSTRPAAANPQSSSSRASS</sequence>
<dbReference type="AlphaFoldDB" id="A0A918KZC1"/>
<dbReference type="EMBL" id="BMSX01000032">
    <property type="protein sequence ID" value="GGR55811.1"/>
    <property type="molecule type" value="Genomic_DNA"/>
</dbReference>
<feature type="transmembrane region" description="Helical" evidence="9">
    <location>
        <begin position="344"/>
        <end position="364"/>
    </location>
</feature>
<keyword evidence="5 9" id="KW-1133">Transmembrane helix</keyword>
<evidence type="ECO:0000313" key="11">
    <source>
        <dbReference type="Proteomes" id="UP000658320"/>
    </source>
</evidence>
<feature type="transmembrane region" description="Helical" evidence="9">
    <location>
        <begin position="319"/>
        <end position="338"/>
    </location>
</feature>
<comment type="similarity">
    <text evidence="7">Belongs to the glycosyltransferase 87 family.</text>
</comment>
<evidence type="ECO:0000256" key="2">
    <source>
        <dbReference type="ARBA" id="ARBA00022475"/>
    </source>
</evidence>
<keyword evidence="4 9" id="KW-0812">Transmembrane</keyword>
<evidence type="ECO:0000256" key="1">
    <source>
        <dbReference type="ARBA" id="ARBA00004651"/>
    </source>
</evidence>
<evidence type="ECO:0000313" key="10">
    <source>
        <dbReference type="EMBL" id="GGR55811.1"/>
    </source>
</evidence>
<keyword evidence="6 9" id="KW-0472">Membrane</keyword>
<accession>A0A918KZC1</accession>
<evidence type="ECO:0000256" key="8">
    <source>
        <dbReference type="SAM" id="MobiDB-lite"/>
    </source>
</evidence>
<proteinExistence type="inferred from homology"/>
<evidence type="ECO:0000256" key="4">
    <source>
        <dbReference type="ARBA" id="ARBA00022692"/>
    </source>
</evidence>
<keyword evidence="3" id="KW-0808">Transferase</keyword>
<feature type="transmembrane region" description="Helical" evidence="9">
    <location>
        <begin position="254"/>
        <end position="270"/>
    </location>
</feature>
<gene>
    <name evidence="10" type="ORF">GCM10010251_85880</name>
</gene>
<dbReference type="Pfam" id="PF09594">
    <property type="entry name" value="GT87"/>
    <property type="match status" value="1"/>
</dbReference>
<comment type="caution">
    <text evidence="10">The sequence shown here is derived from an EMBL/GenBank/DDBJ whole genome shotgun (WGS) entry which is preliminary data.</text>
</comment>
<evidence type="ECO:0000256" key="9">
    <source>
        <dbReference type="SAM" id="Phobius"/>
    </source>
</evidence>
<feature type="compositionally biased region" description="Low complexity" evidence="8">
    <location>
        <begin position="401"/>
        <end position="418"/>
    </location>
</feature>
<dbReference type="InterPro" id="IPR018584">
    <property type="entry name" value="GT87"/>
</dbReference>
<feature type="transmembrane region" description="Helical" evidence="9">
    <location>
        <begin position="114"/>
        <end position="132"/>
    </location>
</feature>
<evidence type="ECO:0000256" key="6">
    <source>
        <dbReference type="ARBA" id="ARBA00023136"/>
    </source>
</evidence>
<dbReference type="GO" id="GO:0016758">
    <property type="term" value="F:hexosyltransferase activity"/>
    <property type="evidence" value="ECO:0007669"/>
    <property type="project" value="InterPro"/>
</dbReference>
<dbReference type="GO" id="GO:0005886">
    <property type="term" value="C:plasma membrane"/>
    <property type="evidence" value="ECO:0007669"/>
    <property type="project" value="UniProtKB-SubCell"/>
</dbReference>
<evidence type="ECO:0000256" key="5">
    <source>
        <dbReference type="ARBA" id="ARBA00022989"/>
    </source>
</evidence>
<evidence type="ECO:0008006" key="12">
    <source>
        <dbReference type="Google" id="ProtNLM"/>
    </source>
</evidence>
<comment type="subcellular location">
    <subcellularLocation>
        <location evidence="1">Cell membrane</location>
        <topology evidence="1">Multi-pass membrane protein</topology>
    </subcellularLocation>
</comment>